<evidence type="ECO:0008006" key="4">
    <source>
        <dbReference type="Google" id="ProtNLM"/>
    </source>
</evidence>
<sequence>MSKANTTISNGFMQNLTRHADVRSARLSSSDQTGRNQDYWLIPPNESVVLGEIAGPGCLTHFWMTSFCRKIMGPSIVDPVLGSNVAPVNEIHNALGVTWEEQDPFYYRKALIKITWDDQDTPSVLAPFGDFFCVGHSLPGNFESAPFNVSVKPEEANKFGAPAALNCFFPMPFNKKAKIEIVNENDLPFGLYFYIDYELCKEELPEDTVYFHANWHRENPCEGWGNDLQVNSPAVQSVANLTGEDNYVILETEGKGHYVGCNLSVNHFQGSWWGEGDDMIFIDGEKEPSINGTGSEDYFGHAWGMQKNAFLYNGSIIHESEKPGYQVSYRFHIADPIHFSESIKVTLEHGHANHLSDDWSSTAYWYQTLPSPKLDILPVEERIPHVAEMPAVTQKAKKGLNKEQQKAYESAKERELAYVSEKQNQMELKYNKTRESSLGNKEHAKRVKDSLKGE</sequence>
<evidence type="ECO:0000313" key="3">
    <source>
        <dbReference type="Proteomes" id="UP000253314"/>
    </source>
</evidence>
<accession>A0A366Y3A7</accession>
<reference evidence="2 3" key="1">
    <citation type="submission" date="2018-07" db="EMBL/GenBank/DDBJ databases">
        <title>Lottiidibacillus patelloidae gen. nov., sp. nov., isolated from the intestinal tract of a marine limpet and the reclassification of B. taeanensis BH030017T, B. algicola KMM 3737T and B. hwajinpoensis SW-72T as genus Lottiidibacillus.</title>
        <authorList>
            <person name="Liu R."/>
            <person name="Huang Z."/>
        </authorList>
    </citation>
    <scope>NUCLEOTIDE SEQUENCE [LARGE SCALE GENOMIC DNA]</scope>
    <source>
        <strain evidence="2 3">BH030017</strain>
    </source>
</reference>
<dbReference type="InterPro" id="IPR021345">
    <property type="entry name" value="DUF2961"/>
</dbReference>
<dbReference type="OrthoDB" id="2518538at2"/>
<keyword evidence="3" id="KW-1185">Reference proteome</keyword>
<comment type="caution">
    <text evidence="2">The sequence shown here is derived from an EMBL/GenBank/DDBJ whole genome shotgun (WGS) entry which is preliminary data.</text>
</comment>
<name>A0A366Y3A7_9BACI</name>
<protein>
    <recommendedName>
        <fullName evidence="4">DUF2961 domain-containing protein</fullName>
    </recommendedName>
</protein>
<evidence type="ECO:0000256" key="1">
    <source>
        <dbReference type="SAM" id="MobiDB-lite"/>
    </source>
</evidence>
<dbReference type="AlphaFoldDB" id="A0A366Y3A7"/>
<dbReference type="EMBL" id="QOCW01000003">
    <property type="protein sequence ID" value="RBW70864.1"/>
    <property type="molecule type" value="Genomic_DNA"/>
</dbReference>
<evidence type="ECO:0000313" key="2">
    <source>
        <dbReference type="EMBL" id="RBW70864.1"/>
    </source>
</evidence>
<dbReference type="Pfam" id="PF11175">
    <property type="entry name" value="DUF2961"/>
    <property type="match status" value="1"/>
</dbReference>
<dbReference type="Proteomes" id="UP000253314">
    <property type="component" value="Unassembled WGS sequence"/>
</dbReference>
<proteinExistence type="predicted"/>
<gene>
    <name evidence="2" type="ORF">DS031_04765</name>
</gene>
<dbReference type="Gene3D" id="2.60.120.1390">
    <property type="match status" value="1"/>
</dbReference>
<organism evidence="2 3">
    <name type="scientific">Bacillus taeanensis</name>
    <dbReference type="NCBI Taxonomy" id="273032"/>
    <lineage>
        <taxon>Bacteria</taxon>
        <taxon>Bacillati</taxon>
        <taxon>Bacillota</taxon>
        <taxon>Bacilli</taxon>
        <taxon>Bacillales</taxon>
        <taxon>Bacillaceae</taxon>
        <taxon>Bacillus</taxon>
    </lineage>
</organism>
<feature type="region of interest" description="Disordered" evidence="1">
    <location>
        <begin position="423"/>
        <end position="454"/>
    </location>
</feature>